<organism evidence="1 2">
    <name type="scientific">Serpens gallinarum</name>
    <dbReference type="NCBI Taxonomy" id="2763075"/>
    <lineage>
        <taxon>Bacteria</taxon>
        <taxon>Pseudomonadati</taxon>
        <taxon>Pseudomonadota</taxon>
        <taxon>Gammaproteobacteria</taxon>
        <taxon>Pseudomonadales</taxon>
        <taxon>Pseudomonadaceae</taxon>
        <taxon>Pseudomonas</taxon>
    </lineage>
</organism>
<keyword evidence="2" id="KW-1185">Reference proteome</keyword>
<evidence type="ECO:0000313" key="2">
    <source>
        <dbReference type="Proteomes" id="UP000611945"/>
    </source>
</evidence>
<evidence type="ECO:0000313" key="1">
    <source>
        <dbReference type="EMBL" id="MBD7977007.1"/>
    </source>
</evidence>
<dbReference type="RefSeq" id="WP_251835770.1">
    <property type="nucleotide sequence ID" value="NZ_JACSQG010000002.1"/>
</dbReference>
<accession>A0ABR8TMK4</accession>
<comment type="caution">
    <text evidence="1">The sequence shown here is derived from an EMBL/GenBank/DDBJ whole genome shotgun (WGS) entry which is preliminary data.</text>
</comment>
<name>A0ABR8TMK4_9PSED</name>
<proteinExistence type="predicted"/>
<protein>
    <submittedName>
        <fullName evidence="1">Uncharacterized protein</fullName>
    </submittedName>
</protein>
<dbReference type="EMBL" id="JACSQG010000002">
    <property type="protein sequence ID" value="MBD7977007.1"/>
    <property type="molecule type" value="Genomic_DNA"/>
</dbReference>
<gene>
    <name evidence="1" type="ORF">H9642_07355</name>
</gene>
<sequence length="55" mass="5689">MDSKKAFLTGTTLFWLVMLGLVVADTRSTAGNRVEPAPFAYGSGQAASGGHCSGR</sequence>
<reference evidence="1 2" key="1">
    <citation type="submission" date="2020-08" db="EMBL/GenBank/DDBJ databases">
        <title>A Genomic Blueprint of the Chicken Gut Microbiome.</title>
        <authorList>
            <person name="Gilroy R."/>
            <person name="Ravi A."/>
            <person name="Getino M."/>
            <person name="Pursley I."/>
            <person name="Horton D.L."/>
            <person name="Alikhan N.-F."/>
            <person name="Baker D."/>
            <person name="Gharbi K."/>
            <person name="Hall N."/>
            <person name="Watson M."/>
            <person name="Adriaenssens E.M."/>
            <person name="Foster-Nyarko E."/>
            <person name="Jarju S."/>
            <person name="Secka A."/>
            <person name="Antonio M."/>
            <person name="Oren A."/>
            <person name="Chaudhuri R."/>
            <person name="La Ragione R.M."/>
            <person name="Hildebrand F."/>
            <person name="Pallen M.J."/>
        </authorList>
    </citation>
    <scope>NUCLEOTIDE SEQUENCE [LARGE SCALE GENOMIC DNA]</scope>
    <source>
        <strain evidence="1 2">Sa2CUA2</strain>
    </source>
</reference>
<dbReference type="Proteomes" id="UP000611945">
    <property type="component" value="Unassembled WGS sequence"/>
</dbReference>